<dbReference type="InterPro" id="IPR029058">
    <property type="entry name" value="AB_hydrolase_fold"/>
</dbReference>
<dbReference type="Gene3D" id="3.40.50.1820">
    <property type="entry name" value="alpha/beta hydrolase"/>
    <property type="match status" value="1"/>
</dbReference>
<dbReference type="EMBL" id="WHLY01000002">
    <property type="protein sequence ID" value="MPR33023.1"/>
    <property type="molecule type" value="Genomic_DNA"/>
</dbReference>
<dbReference type="SUPFAM" id="SSF53474">
    <property type="entry name" value="alpha/beta-Hydrolases"/>
    <property type="match status" value="1"/>
</dbReference>
<accession>A0A7C9BF42</accession>
<organism evidence="1 2">
    <name type="scientific">Salmonirosea aquatica</name>
    <dbReference type="NCBI Taxonomy" id="2654236"/>
    <lineage>
        <taxon>Bacteria</taxon>
        <taxon>Pseudomonadati</taxon>
        <taxon>Bacteroidota</taxon>
        <taxon>Cytophagia</taxon>
        <taxon>Cytophagales</taxon>
        <taxon>Spirosomataceae</taxon>
        <taxon>Salmonirosea</taxon>
    </lineage>
</organism>
<name>A0A7C9BF42_9BACT</name>
<reference evidence="1 2" key="1">
    <citation type="submission" date="2019-10" db="EMBL/GenBank/DDBJ databases">
        <title>Draft Genome Sequence of Cytophagaceae sp. SJW1-29.</title>
        <authorList>
            <person name="Choi A."/>
        </authorList>
    </citation>
    <scope>NUCLEOTIDE SEQUENCE [LARGE SCALE GENOMIC DNA]</scope>
    <source>
        <strain evidence="1 2">SJW1-29</strain>
    </source>
</reference>
<gene>
    <name evidence="1" type="ORF">GBK04_06530</name>
</gene>
<protein>
    <recommendedName>
        <fullName evidence="3">Alpha/beta hydrolase</fullName>
    </recommendedName>
</protein>
<comment type="caution">
    <text evidence="1">The sequence shown here is derived from an EMBL/GenBank/DDBJ whole genome shotgun (WGS) entry which is preliminary data.</text>
</comment>
<evidence type="ECO:0000313" key="1">
    <source>
        <dbReference type="EMBL" id="MPR33023.1"/>
    </source>
</evidence>
<keyword evidence="2" id="KW-1185">Reference proteome</keyword>
<evidence type="ECO:0000313" key="2">
    <source>
        <dbReference type="Proteomes" id="UP000479293"/>
    </source>
</evidence>
<proteinExistence type="predicted"/>
<dbReference type="RefSeq" id="WP_152757952.1">
    <property type="nucleotide sequence ID" value="NZ_WHLY01000002.1"/>
</dbReference>
<evidence type="ECO:0008006" key="3">
    <source>
        <dbReference type="Google" id="ProtNLM"/>
    </source>
</evidence>
<sequence>MKLLFLLRLIFNAVFLLAVPWLTVSVAQPTGEHSATTDSGARLLRFEANPAMGFHFPYFVFVPAGTPLHDTRFLLVEPNNTGVVNDTLAVHERAAYYAARTSSVGNYVAKALRVPLLVPVFPRPFSDSLTYTHALDRDAVLIAQGPLKRLDLQLLAMIENARRQLDTLGIVIHQKVWLTGFSASGTFVNRLTMIHPDRIAATACGGINAMPILPLNTLRGRPLAYPLGLYDFKQCFGKDPDLKMYQQVPQFLYMGELDENDAALYDDAYSDEERGVIFSVIGKPMFPDRWATCEIAYRMGGATAWFKTYSGIGHGTDDKINTEVARFFQTAMNPPGIK</sequence>
<dbReference type="Proteomes" id="UP000479293">
    <property type="component" value="Unassembled WGS sequence"/>
</dbReference>
<dbReference type="AlphaFoldDB" id="A0A7C9BF42"/>